<gene>
    <name evidence="1" type="ORF">RLDS_15935</name>
</gene>
<sequence>MGVTRVLFAARNRPFGVVLELDYEGAELPLTGASISMQVRQYAGQPGEPIGEHVDVPFTDAAHESEPGLRTLRVEPALSRATLEAMPTGLNAPEVGEADRHFHEIKLTYADGAQDTLWTGAFFLEPGVDDT</sequence>
<organism evidence="1 2">
    <name type="scientific">Sphingobium lactosutens DS20</name>
    <dbReference type="NCBI Taxonomy" id="1331060"/>
    <lineage>
        <taxon>Bacteria</taxon>
        <taxon>Pseudomonadati</taxon>
        <taxon>Pseudomonadota</taxon>
        <taxon>Alphaproteobacteria</taxon>
        <taxon>Sphingomonadales</taxon>
        <taxon>Sphingomonadaceae</taxon>
        <taxon>Sphingobium</taxon>
    </lineage>
</organism>
<comment type="caution">
    <text evidence="1">The sequence shown here is derived from an EMBL/GenBank/DDBJ whole genome shotgun (WGS) entry which is preliminary data.</text>
</comment>
<proteinExistence type="predicted"/>
<evidence type="ECO:0000313" key="2">
    <source>
        <dbReference type="Proteomes" id="UP000015531"/>
    </source>
</evidence>
<reference evidence="1 2" key="1">
    <citation type="journal article" date="2013" name="Genome Announc.">
        <title>Draft Genome Sequence of Sphingobium lactosutens Strain DS20T, Isolated from a Hexachlorocyclohexane Dumpsite.</title>
        <authorList>
            <person name="Kumar R."/>
            <person name="Dwivedi V."/>
            <person name="Negi V."/>
            <person name="Khurana J.P."/>
            <person name="Lal R."/>
        </authorList>
    </citation>
    <scope>NUCLEOTIDE SEQUENCE [LARGE SCALE GENOMIC DNA]</scope>
    <source>
        <strain evidence="1 2">DS20</strain>
    </source>
</reference>
<dbReference type="EMBL" id="ATDP01000097">
    <property type="protein sequence ID" value="EQB13231.1"/>
    <property type="molecule type" value="Genomic_DNA"/>
</dbReference>
<accession>T0HA77</accession>
<dbReference type="AlphaFoldDB" id="T0HA77"/>
<name>T0HA77_9SPHN</name>
<dbReference type="OrthoDB" id="7596214at2"/>
<keyword evidence="2" id="KW-1185">Reference proteome</keyword>
<dbReference type="Proteomes" id="UP000015531">
    <property type="component" value="Unassembled WGS sequence"/>
</dbReference>
<dbReference type="PATRIC" id="fig|1331060.3.peg.3057"/>
<evidence type="ECO:0000313" key="1">
    <source>
        <dbReference type="EMBL" id="EQB13231.1"/>
    </source>
</evidence>
<protein>
    <submittedName>
        <fullName evidence="1">Uncharacterized protein</fullName>
    </submittedName>
</protein>
<dbReference type="RefSeq" id="WP_021226802.1">
    <property type="nucleotide sequence ID" value="NZ_ATDP01000097.1"/>
</dbReference>
<dbReference type="eggNOG" id="ENOG502ZZRQ">
    <property type="taxonomic scope" value="Bacteria"/>
</dbReference>